<dbReference type="Gene3D" id="3.40.50.80">
    <property type="entry name" value="Nucleotide-binding domain of ferredoxin-NADP reductase (FNR) module"/>
    <property type="match status" value="1"/>
</dbReference>
<proteinExistence type="predicted"/>
<dbReference type="OrthoDB" id="1628427at2"/>
<gene>
    <name evidence="1" type="ORF">A6K76_16325</name>
</gene>
<evidence type="ECO:0000313" key="2">
    <source>
        <dbReference type="Proteomes" id="UP000093482"/>
    </source>
</evidence>
<reference evidence="1 2" key="1">
    <citation type="submission" date="2016-07" db="EMBL/GenBank/DDBJ databases">
        <title>Caryophanon latum genome sequencing.</title>
        <authorList>
            <person name="Verma A."/>
            <person name="Pal Y."/>
            <person name="Krishnamurthi S."/>
        </authorList>
    </citation>
    <scope>NUCLEOTIDE SEQUENCE [LARGE SCALE GENOMIC DNA]</scope>
    <source>
        <strain evidence="1 2">DSM 14151</strain>
    </source>
</reference>
<dbReference type="Gene3D" id="2.40.30.10">
    <property type="entry name" value="Translation factors"/>
    <property type="match status" value="1"/>
</dbReference>
<dbReference type="InterPro" id="IPR039261">
    <property type="entry name" value="FNR_nucleotide-bd"/>
</dbReference>
<dbReference type="SUPFAM" id="SSF52343">
    <property type="entry name" value="Ferredoxin reductase-like, C-terminal NADP-linked domain"/>
    <property type="match status" value="1"/>
</dbReference>
<accession>A0A1C0Y5J0</accession>
<dbReference type="AlphaFoldDB" id="A0A1C0Y5J0"/>
<dbReference type="Proteomes" id="UP000093482">
    <property type="component" value="Unassembled WGS sequence"/>
</dbReference>
<name>A0A1C0Y5J0_9BACL</name>
<dbReference type="InterPro" id="IPR017938">
    <property type="entry name" value="Riboflavin_synthase-like_b-brl"/>
</dbReference>
<dbReference type="EMBL" id="MATO01000096">
    <property type="protein sequence ID" value="OCS82448.1"/>
    <property type="molecule type" value="Genomic_DNA"/>
</dbReference>
<sequence length="245" mass="27721">MQRRIDWAKINKIVEETPEVKTFLIDVPEDFTWEEGAHTHFALKGFNEGEGPNRELIRHMSISTLPNEGAIGITTRIKELCSEFKSILKTIEIGTEVALFKTHSNMPLKEEGKNIYFLTAGVGIATVRPLALKYLQNDTNVPSIHSLNVDSSAQYVFTDVFTTNEEKNFTAQYVNSRDAFYAEVTRLVQADKDGIYYIVGSNDFLKENIALLREHGVETSQMMIDKRASFLEEFFGAEAANVEVK</sequence>
<evidence type="ECO:0000313" key="1">
    <source>
        <dbReference type="EMBL" id="OCS82448.1"/>
    </source>
</evidence>
<organism evidence="1 2">
    <name type="scientific">Caryophanon latum</name>
    <dbReference type="NCBI Taxonomy" id="33977"/>
    <lineage>
        <taxon>Bacteria</taxon>
        <taxon>Bacillati</taxon>
        <taxon>Bacillota</taxon>
        <taxon>Bacilli</taxon>
        <taxon>Bacillales</taxon>
        <taxon>Caryophanaceae</taxon>
        <taxon>Caryophanon</taxon>
    </lineage>
</organism>
<dbReference type="SUPFAM" id="SSF63380">
    <property type="entry name" value="Riboflavin synthase domain-like"/>
    <property type="match status" value="1"/>
</dbReference>
<protein>
    <submittedName>
        <fullName evidence="1">Dihydropteridine reductase</fullName>
    </submittedName>
</protein>
<comment type="caution">
    <text evidence="1">The sequence shown here is derived from an EMBL/GenBank/DDBJ whole genome shotgun (WGS) entry which is preliminary data.</text>
</comment>
<keyword evidence="2" id="KW-1185">Reference proteome</keyword>